<sequence>MQGLPTERSQATSNAPDGQALAPPARPAIDMDYVLSMLESLLKIPSPTGYTDEIVHFCGRELKRLGIPFELTRRGAIRADIKGRLNSPDRAIVAHVDTLGAQVKGLKPNGRLEVVAIGTWSARFAEGARCTIFTDHGSYRGTILPLKASGHTYNEEIDSQPVAWTNLEVRVDAVCSNTADLIRHGFNVGDFVAIDPQPEFQPNGFINSRHLDDKAGVAVLFGAAKAVLDSGVELPVDCHLLLTISEEVGSGASSVLHGDVAEMVSIDNATPAPGQNSRESGVTIAMADSTGPFDYHLTHKLLDLCSDYDIRHQRDIFRFYRCDSAAAIEAGNDIRTALVCFGVDSSHGYERTHVHALRSLAELVALYMQSDVTFERDRHAMGPLTGFPHQKTEPAEAAE</sequence>
<keyword evidence="4" id="KW-0479">Metal-binding</keyword>
<feature type="region of interest" description="Disordered" evidence="6">
    <location>
        <begin position="1"/>
        <end position="24"/>
    </location>
</feature>
<dbReference type="EMBL" id="CP067420">
    <property type="protein sequence ID" value="QQP90315.1"/>
    <property type="molecule type" value="Genomic_DNA"/>
</dbReference>
<evidence type="ECO:0000313" key="7">
    <source>
        <dbReference type="EMBL" id="QQP90315.1"/>
    </source>
</evidence>
<evidence type="ECO:0000256" key="5">
    <source>
        <dbReference type="ARBA" id="ARBA00022801"/>
    </source>
</evidence>
<dbReference type="Gene3D" id="2.40.30.40">
    <property type="entry name" value="Peptidase M42, domain 2"/>
    <property type="match status" value="1"/>
</dbReference>
<keyword evidence="5" id="KW-0378">Hydrolase</keyword>
<dbReference type="PANTHER" id="PTHR32481:SF7">
    <property type="entry name" value="AMINOPEPTIDASE YHFE-RELATED"/>
    <property type="match status" value="1"/>
</dbReference>
<keyword evidence="3" id="KW-0645">Protease</keyword>
<organism evidence="7 8">
    <name type="scientific">Skermanella cutis</name>
    <dbReference type="NCBI Taxonomy" id="2775420"/>
    <lineage>
        <taxon>Bacteria</taxon>
        <taxon>Pseudomonadati</taxon>
        <taxon>Pseudomonadota</taxon>
        <taxon>Alphaproteobacteria</taxon>
        <taxon>Rhodospirillales</taxon>
        <taxon>Azospirillaceae</taxon>
        <taxon>Skermanella</taxon>
    </lineage>
</organism>
<dbReference type="SUPFAM" id="SSF53187">
    <property type="entry name" value="Zn-dependent exopeptidases"/>
    <property type="match status" value="1"/>
</dbReference>
<evidence type="ECO:0000256" key="1">
    <source>
        <dbReference type="ARBA" id="ARBA00006272"/>
    </source>
</evidence>
<evidence type="ECO:0000313" key="8">
    <source>
        <dbReference type="Proteomes" id="UP000595197"/>
    </source>
</evidence>
<dbReference type="InterPro" id="IPR017537">
    <property type="entry name" value="Peptidase_M42_hydrolase"/>
</dbReference>
<keyword evidence="8" id="KW-1185">Reference proteome</keyword>
<evidence type="ECO:0000256" key="2">
    <source>
        <dbReference type="ARBA" id="ARBA00022438"/>
    </source>
</evidence>
<keyword evidence="2" id="KW-0031">Aminopeptidase</keyword>
<dbReference type="Pfam" id="PF05343">
    <property type="entry name" value="Peptidase_M42"/>
    <property type="match status" value="1"/>
</dbReference>
<dbReference type="NCBIfam" id="TIGR03106">
    <property type="entry name" value="trio_M42_hydro"/>
    <property type="match status" value="1"/>
</dbReference>
<protein>
    <submittedName>
        <fullName evidence="7">Osmoprotectant NAGGN system M42 family peptidase</fullName>
    </submittedName>
</protein>
<accession>A0ABX7B9M5</accession>
<dbReference type="CDD" id="cd05657">
    <property type="entry name" value="M42_glucanase_like"/>
    <property type="match status" value="1"/>
</dbReference>
<evidence type="ECO:0000256" key="3">
    <source>
        <dbReference type="ARBA" id="ARBA00022670"/>
    </source>
</evidence>
<comment type="similarity">
    <text evidence="1">Belongs to the peptidase M42 family.</text>
</comment>
<evidence type="ECO:0000256" key="4">
    <source>
        <dbReference type="ARBA" id="ARBA00022723"/>
    </source>
</evidence>
<dbReference type="SUPFAM" id="SSF101821">
    <property type="entry name" value="Aminopeptidase/glucanase lid domain"/>
    <property type="match status" value="1"/>
</dbReference>
<dbReference type="InterPro" id="IPR008007">
    <property type="entry name" value="Peptidase_M42"/>
</dbReference>
<evidence type="ECO:0000256" key="6">
    <source>
        <dbReference type="SAM" id="MobiDB-lite"/>
    </source>
</evidence>
<dbReference type="Proteomes" id="UP000595197">
    <property type="component" value="Chromosome"/>
</dbReference>
<dbReference type="InterPro" id="IPR023367">
    <property type="entry name" value="Peptidase_M42_dom2"/>
</dbReference>
<dbReference type="PANTHER" id="PTHR32481">
    <property type="entry name" value="AMINOPEPTIDASE"/>
    <property type="match status" value="1"/>
</dbReference>
<dbReference type="Gene3D" id="3.40.630.10">
    <property type="entry name" value="Zn peptidases"/>
    <property type="match status" value="1"/>
</dbReference>
<feature type="compositionally biased region" description="Polar residues" evidence="6">
    <location>
        <begin position="7"/>
        <end position="16"/>
    </location>
</feature>
<dbReference type="RefSeq" id="WP_201077324.1">
    <property type="nucleotide sequence ID" value="NZ_CP067420.1"/>
</dbReference>
<gene>
    <name evidence="7" type="ORF">IGS68_03390</name>
</gene>
<reference evidence="7" key="1">
    <citation type="submission" date="2021-02" db="EMBL/GenBank/DDBJ databases">
        <title>Skermanella TT6 skin isolate.</title>
        <authorList>
            <person name="Lee K."/>
            <person name="Ganzorig M."/>
        </authorList>
    </citation>
    <scope>NUCLEOTIDE SEQUENCE</scope>
    <source>
        <strain evidence="7">TT6</strain>
    </source>
</reference>
<proteinExistence type="inferred from homology"/>
<dbReference type="InterPro" id="IPR051464">
    <property type="entry name" value="Peptidase_M42_aminopept"/>
</dbReference>
<name>A0ABX7B9M5_9PROT</name>